<proteinExistence type="predicted"/>
<dbReference type="Ensembl" id="ENSSGRT00000111801.1">
    <property type="protein sequence ID" value="ENSSGRP00000105167.1"/>
    <property type="gene ID" value="ENSSGRG00000052086.1"/>
</dbReference>
<evidence type="ECO:0000313" key="2">
    <source>
        <dbReference type="Ensembl" id="ENSSGRP00000105167.1"/>
    </source>
</evidence>
<dbReference type="PROSITE" id="PS50878">
    <property type="entry name" value="RT_POL"/>
    <property type="match status" value="1"/>
</dbReference>
<dbReference type="CDD" id="cd01650">
    <property type="entry name" value="RT_nLTR_like"/>
    <property type="match status" value="1"/>
</dbReference>
<dbReference type="OMA" id="SCIRIGH"/>
<sequence length="850" mass="96643">MHQTNIAVETKCNAIKLAFLNIRSLKNKSFLINDLITTNNLDFMFLNETWLEDSCSATVLNETAPPNFTFMSVCRTVRRGGGVAALFKDVYQCKQVSFGQYLSFEYLGIVLKGAPRILFIIIYRPPKYSPAFVEEFTEMLSMISSEFDCFAIAGDFNIHIDNAENKTTKEIITVLNTFDLIQHVHEPTHNRGHTLDLLISRGLNISSIVIKDVALSDHFCIFFDILISVTTESRSVSVRKRCINENTSVLFMEAISLTPSISADSVDLLLDSFNSKVKNVIDDIAPLKVSRKTGRQKSAWRKSTAVQSMKRQCRKAERMWRKTKLEIHYSIYKDSLRTFNVELGKARQSFFSNLINSNLNNTRTLFATVERLTNPPNQIASEMLSDSKCNEFASFFSEKINNIRKAISTSPSYAEVRHIRPQYQKEDTMSAFEEIDSKILEEIVQHLKSSTCYLDTLPTYFFKRVLNCLEADLLEVVNASLLSGTFPNSLKTAVVKPLLKKRNLDNTILSNYRPISNLPFIGKIIEKVVFNQLNKYLNSNGYLDNFQSGFRPHHSTETALIKIINDIRLNSESGKISVLVLLDLSAAFDTVDHNILLERLENLVGLSGMVIKWFRSYLEGRGYYVSIGEHKSKWTSMTCGVPQGSILAPLLFSLYMLPLSQIMRKNQIAYHSYADDTQIYLALSPNDYSPIDSLCQCIDEINSWMCENFLQLNKEKTEVIAFGNKDEVLKVNAYLDSRGLTTKNQVRNLGVILETDLSFSSHVKAVTKSAYYHLKNIARIRGFVSSQDLEKLVHAFIITSRVDYCNGLLTGLPKKTIRQLQLIQNAAARILTRTRKSEHITPVLRSLHWL</sequence>
<dbReference type="InterPro" id="IPR000477">
    <property type="entry name" value="RT_dom"/>
</dbReference>
<evidence type="ECO:0000313" key="3">
    <source>
        <dbReference type="Proteomes" id="UP000472262"/>
    </source>
</evidence>
<feature type="domain" description="Reverse transcriptase" evidence="1">
    <location>
        <begin position="479"/>
        <end position="753"/>
    </location>
</feature>
<dbReference type="PANTHER" id="PTHR33332">
    <property type="entry name" value="REVERSE TRANSCRIPTASE DOMAIN-CONTAINING PROTEIN"/>
    <property type="match status" value="1"/>
</dbReference>
<dbReference type="Proteomes" id="UP000472262">
    <property type="component" value="Unassembled WGS sequence"/>
</dbReference>
<dbReference type="Pfam" id="PF14529">
    <property type="entry name" value="Exo_endo_phos_2"/>
    <property type="match status" value="1"/>
</dbReference>
<dbReference type="SUPFAM" id="SSF56219">
    <property type="entry name" value="DNase I-like"/>
    <property type="match status" value="1"/>
</dbReference>
<dbReference type="Gene3D" id="3.60.10.10">
    <property type="entry name" value="Endonuclease/exonuclease/phosphatase"/>
    <property type="match status" value="1"/>
</dbReference>
<reference evidence="2" key="1">
    <citation type="submission" date="2025-08" db="UniProtKB">
        <authorList>
            <consortium name="Ensembl"/>
        </authorList>
    </citation>
    <scope>IDENTIFICATION</scope>
</reference>
<dbReference type="InterPro" id="IPR036691">
    <property type="entry name" value="Endo/exonu/phosph_ase_sf"/>
</dbReference>
<dbReference type="GO" id="GO:0003824">
    <property type="term" value="F:catalytic activity"/>
    <property type="evidence" value="ECO:0007669"/>
    <property type="project" value="InterPro"/>
</dbReference>
<dbReference type="AlphaFoldDB" id="A0A672SSK0"/>
<dbReference type="InterPro" id="IPR005135">
    <property type="entry name" value="Endo/exonuclease/phosphatase"/>
</dbReference>
<reference evidence="2" key="2">
    <citation type="submission" date="2025-09" db="UniProtKB">
        <authorList>
            <consortium name="Ensembl"/>
        </authorList>
    </citation>
    <scope>IDENTIFICATION</scope>
</reference>
<dbReference type="InterPro" id="IPR043502">
    <property type="entry name" value="DNA/RNA_pol_sf"/>
</dbReference>
<dbReference type="SUPFAM" id="SSF56672">
    <property type="entry name" value="DNA/RNA polymerases"/>
    <property type="match status" value="1"/>
</dbReference>
<accession>A0A672SSK0</accession>
<evidence type="ECO:0000259" key="1">
    <source>
        <dbReference type="PROSITE" id="PS50878"/>
    </source>
</evidence>
<dbReference type="Pfam" id="PF00078">
    <property type="entry name" value="RVT_1"/>
    <property type="match status" value="1"/>
</dbReference>
<organism evidence="2 3">
    <name type="scientific">Sinocyclocheilus grahami</name>
    <name type="common">Dianchi golden-line fish</name>
    <name type="synonym">Barbus grahami</name>
    <dbReference type="NCBI Taxonomy" id="75366"/>
    <lineage>
        <taxon>Eukaryota</taxon>
        <taxon>Metazoa</taxon>
        <taxon>Chordata</taxon>
        <taxon>Craniata</taxon>
        <taxon>Vertebrata</taxon>
        <taxon>Euteleostomi</taxon>
        <taxon>Actinopterygii</taxon>
        <taxon>Neopterygii</taxon>
        <taxon>Teleostei</taxon>
        <taxon>Ostariophysi</taxon>
        <taxon>Cypriniformes</taxon>
        <taxon>Cyprinidae</taxon>
        <taxon>Cyprininae</taxon>
        <taxon>Sinocyclocheilus</taxon>
    </lineage>
</organism>
<name>A0A672SSK0_SINGR</name>
<protein>
    <recommendedName>
        <fullName evidence="1">Reverse transcriptase domain-containing protein</fullName>
    </recommendedName>
</protein>
<dbReference type="InParanoid" id="A0A672SSK0"/>
<keyword evidence="3" id="KW-1185">Reference proteome</keyword>